<dbReference type="SUPFAM" id="SSF56112">
    <property type="entry name" value="Protein kinase-like (PK-like)"/>
    <property type="match status" value="1"/>
</dbReference>
<sequence length="276" mass="31969">SLRELHYLGFVLRDLSLQNFCIGSGSLGTDHIFINQAFSIRPFIEYDGVLLRSNKSRVRPFSPYSSCRARLRDEDIFPLQDVESWLWMMMCLHDVSWIPIENETGRAAKERKALTIKEALWEGLVTFPKVPNSHMPKCYRGILRYLRSLSVEDRVGYEDIRTNLDRCMPSDYKHLPLDWQTEAKTPLIDEDYIIAKCPKNKIDPDSDRTPTIRRDTNVLNPEKGMYTSRVVTTLQRNEATLESRSKDTTISRRTEVDDEKHLQANGQVPKIPEAAH</sequence>
<dbReference type="EMBL" id="BTSY01000001">
    <property type="protein sequence ID" value="GMT09914.1"/>
    <property type="molecule type" value="Genomic_DNA"/>
</dbReference>
<gene>
    <name evidence="2" type="ORF">PFISCL1PPCAC_1211</name>
</gene>
<evidence type="ECO:0008006" key="4">
    <source>
        <dbReference type="Google" id="ProtNLM"/>
    </source>
</evidence>
<reference evidence="2" key="1">
    <citation type="submission" date="2023-10" db="EMBL/GenBank/DDBJ databases">
        <title>Genome assembly of Pristionchus species.</title>
        <authorList>
            <person name="Yoshida K."/>
            <person name="Sommer R.J."/>
        </authorList>
    </citation>
    <scope>NUCLEOTIDE SEQUENCE</scope>
    <source>
        <strain evidence="2">RS5133</strain>
    </source>
</reference>
<proteinExistence type="predicted"/>
<organism evidence="2 3">
    <name type="scientific">Pristionchus fissidentatus</name>
    <dbReference type="NCBI Taxonomy" id="1538716"/>
    <lineage>
        <taxon>Eukaryota</taxon>
        <taxon>Metazoa</taxon>
        <taxon>Ecdysozoa</taxon>
        <taxon>Nematoda</taxon>
        <taxon>Chromadorea</taxon>
        <taxon>Rhabditida</taxon>
        <taxon>Rhabditina</taxon>
        <taxon>Diplogasteromorpha</taxon>
        <taxon>Diplogasteroidea</taxon>
        <taxon>Neodiplogasteridae</taxon>
        <taxon>Pristionchus</taxon>
    </lineage>
</organism>
<name>A0AAV5UUB4_9BILA</name>
<dbReference type="Proteomes" id="UP001432322">
    <property type="component" value="Unassembled WGS sequence"/>
</dbReference>
<dbReference type="Gene3D" id="1.10.510.10">
    <property type="entry name" value="Transferase(Phosphotransferase) domain 1"/>
    <property type="match status" value="1"/>
</dbReference>
<dbReference type="AlphaFoldDB" id="A0AAV5UUB4"/>
<feature type="region of interest" description="Disordered" evidence="1">
    <location>
        <begin position="241"/>
        <end position="276"/>
    </location>
</feature>
<accession>A0AAV5UUB4</accession>
<evidence type="ECO:0000256" key="1">
    <source>
        <dbReference type="SAM" id="MobiDB-lite"/>
    </source>
</evidence>
<feature type="compositionally biased region" description="Basic and acidic residues" evidence="1">
    <location>
        <begin position="241"/>
        <end position="262"/>
    </location>
</feature>
<feature type="non-terminal residue" evidence="2">
    <location>
        <position position="1"/>
    </location>
</feature>
<dbReference type="InterPro" id="IPR011009">
    <property type="entry name" value="Kinase-like_dom_sf"/>
</dbReference>
<protein>
    <recommendedName>
        <fullName evidence="4">Fungal-type protein kinase domain-containing protein</fullName>
    </recommendedName>
</protein>
<evidence type="ECO:0000313" key="3">
    <source>
        <dbReference type="Proteomes" id="UP001432322"/>
    </source>
</evidence>
<dbReference type="PANTHER" id="PTHR11909">
    <property type="entry name" value="CASEIN KINASE-RELATED"/>
    <property type="match status" value="1"/>
</dbReference>
<keyword evidence="3" id="KW-1185">Reference proteome</keyword>
<evidence type="ECO:0000313" key="2">
    <source>
        <dbReference type="EMBL" id="GMT09914.1"/>
    </source>
</evidence>
<comment type="caution">
    <text evidence="2">The sequence shown here is derived from an EMBL/GenBank/DDBJ whole genome shotgun (WGS) entry which is preliminary data.</text>
</comment>
<dbReference type="InterPro" id="IPR050235">
    <property type="entry name" value="CK1_Ser-Thr_kinase"/>
</dbReference>